<dbReference type="KEGG" id="ksk:KSE_12560"/>
<dbReference type="InterPro" id="IPR029055">
    <property type="entry name" value="Ntn_hydrolases_N"/>
</dbReference>
<proteinExistence type="inferred from homology"/>
<dbReference type="SUPFAM" id="SSF56235">
    <property type="entry name" value="N-terminal nucleophile aminohydrolases (Ntn hydrolases)"/>
    <property type="match status" value="1"/>
</dbReference>
<dbReference type="AlphaFoldDB" id="E4N7A8"/>
<evidence type="ECO:0000313" key="5">
    <source>
        <dbReference type="Proteomes" id="UP000007076"/>
    </source>
</evidence>
<keyword evidence="5" id="KW-1185">Reference proteome</keyword>
<name>E4N7A8_KITSK</name>
<dbReference type="PANTHER" id="PTHR35527">
    <property type="entry name" value="CHOLOYLGLYCINE HYDROLASE"/>
    <property type="match status" value="1"/>
</dbReference>
<dbReference type="Pfam" id="PF02275">
    <property type="entry name" value="CBAH"/>
    <property type="match status" value="1"/>
</dbReference>
<dbReference type="InterPro" id="IPR029132">
    <property type="entry name" value="CBAH/NAAA_C"/>
</dbReference>
<protein>
    <submittedName>
        <fullName evidence="4">Putative peptidase C59 family protein</fullName>
    </submittedName>
</protein>
<gene>
    <name evidence="4" type="ordered locus">KSE_12560</name>
</gene>
<dbReference type="PANTHER" id="PTHR35527:SF2">
    <property type="entry name" value="HYDROLASE"/>
    <property type="match status" value="1"/>
</dbReference>
<dbReference type="STRING" id="452652.KSE_12560"/>
<organism evidence="4 5">
    <name type="scientific">Kitasatospora setae (strain ATCC 33774 / DSM 43861 / JCM 3304 / KCC A-0304 / NBRC 14216 / KM-6054)</name>
    <name type="common">Streptomyces setae</name>
    <dbReference type="NCBI Taxonomy" id="452652"/>
    <lineage>
        <taxon>Bacteria</taxon>
        <taxon>Bacillati</taxon>
        <taxon>Actinomycetota</taxon>
        <taxon>Actinomycetes</taxon>
        <taxon>Kitasatosporales</taxon>
        <taxon>Streptomycetaceae</taxon>
        <taxon>Kitasatospora</taxon>
    </lineage>
</organism>
<evidence type="ECO:0000256" key="1">
    <source>
        <dbReference type="ARBA" id="ARBA00006625"/>
    </source>
</evidence>
<evidence type="ECO:0000259" key="3">
    <source>
        <dbReference type="Pfam" id="PF02275"/>
    </source>
</evidence>
<accession>E4N7A8</accession>
<dbReference type="Gene3D" id="3.60.60.10">
    <property type="entry name" value="Penicillin V Acylase, Chain A"/>
    <property type="match status" value="1"/>
</dbReference>
<comment type="similarity">
    <text evidence="1">Belongs to the peptidase C59 family.</text>
</comment>
<evidence type="ECO:0000313" key="4">
    <source>
        <dbReference type="EMBL" id="BAJ27089.1"/>
    </source>
</evidence>
<evidence type="ECO:0000256" key="2">
    <source>
        <dbReference type="ARBA" id="ARBA00022801"/>
    </source>
</evidence>
<dbReference type="EMBL" id="AP010968">
    <property type="protein sequence ID" value="BAJ27089.1"/>
    <property type="molecule type" value="Genomic_DNA"/>
</dbReference>
<dbReference type="HOGENOM" id="CLU_045206_0_1_11"/>
<dbReference type="Proteomes" id="UP000007076">
    <property type="component" value="Chromosome"/>
</dbReference>
<dbReference type="eggNOG" id="COG3049">
    <property type="taxonomic scope" value="Bacteria"/>
</dbReference>
<reference evidence="4 5" key="1">
    <citation type="journal article" date="2010" name="DNA Res.">
        <title>Genome sequence of Kitasatospora setae NBRC 14216T: an evolutionary snapshot of the family Streptomycetaceae.</title>
        <authorList>
            <person name="Ichikawa N."/>
            <person name="Oguchi A."/>
            <person name="Ikeda H."/>
            <person name="Ishikawa J."/>
            <person name="Kitani S."/>
            <person name="Watanabe Y."/>
            <person name="Nakamura S."/>
            <person name="Katano Y."/>
            <person name="Kishi E."/>
            <person name="Sasagawa M."/>
            <person name="Ankai A."/>
            <person name="Fukui S."/>
            <person name="Hashimoto Y."/>
            <person name="Kamata S."/>
            <person name="Otoguro M."/>
            <person name="Tanikawa S."/>
            <person name="Nihira T."/>
            <person name="Horinouchi S."/>
            <person name="Ohnishi Y."/>
            <person name="Hayakawa M."/>
            <person name="Kuzuyama T."/>
            <person name="Arisawa A."/>
            <person name="Nomoto F."/>
            <person name="Miura H."/>
            <person name="Takahashi Y."/>
            <person name="Fujita N."/>
        </authorList>
    </citation>
    <scope>NUCLEOTIDE SEQUENCE [LARGE SCALE GENOMIC DNA]</scope>
    <source>
        <strain evidence="5">ATCC 33774 / DSM 43861 / JCM 3304 / KCC A-0304 / NBRC 14216 / KM-6054</strain>
    </source>
</reference>
<keyword evidence="2" id="KW-0378">Hydrolase</keyword>
<dbReference type="CDD" id="cd01902">
    <property type="entry name" value="Ntn_CGH"/>
    <property type="match status" value="1"/>
</dbReference>
<dbReference type="PATRIC" id="fig|452652.3.peg.1254"/>
<sequence length="323" mass="34797">MGAMCTRVLWRVDGGPVLVGRNMDWKQSFHTNLWALARGIDRVGGPGGAPNPLRWQARYGSLVAGAYDAATTDGVNEAGLAAHVLWLSESEFGARDAALPGLAASMWAQYALDTCGSVAEAVEAVGRYQVIGQQDPYAHVRSTVHLVLDDAGGDSAVIEVLDGKPVVHHGPQYAVVTNSPPYDQQLSGLKQYAGFGGTLPLPGTTLPADRFVRASYYLERLPAPADRAEAYASLLSVMRNAAQPAGTPDPERPNISMTRWRTLADLSNGVYAFESSFRPDIVWTTLADLDFTRTATLDLTQPDLVGDVTARYRATEPFTFLTD</sequence>
<dbReference type="GO" id="GO:0016787">
    <property type="term" value="F:hydrolase activity"/>
    <property type="evidence" value="ECO:0007669"/>
    <property type="project" value="UniProtKB-KW"/>
</dbReference>
<dbReference type="InterPro" id="IPR052193">
    <property type="entry name" value="Peptidase_C59"/>
</dbReference>
<feature type="domain" description="Choloylglycine hydrolase/NAAA C-terminal" evidence="3">
    <location>
        <begin position="5"/>
        <end position="291"/>
    </location>
</feature>